<dbReference type="Pfam" id="PF13193">
    <property type="entry name" value="AMP-binding_C"/>
    <property type="match status" value="1"/>
</dbReference>
<dbReference type="InterPro" id="IPR000873">
    <property type="entry name" value="AMP-dep_synth/lig_dom"/>
</dbReference>
<dbReference type="PROSITE" id="PS00455">
    <property type="entry name" value="AMP_BINDING"/>
    <property type="match status" value="1"/>
</dbReference>
<keyword evidence="3" id="KW-0596">Phosphopantetheine</keyword>
<evidence type="ECO:0000256" key="6">
    <source>
        <dbReference type="ARBA" id="ARBA00022679"/>
    </source>
</evidence>
<keyword evidence="8" id="KW-0045">Antibiotic biosynthesis</keyword>
<dbReference type="InterPro" id="IPR036291">
    <property type="entry name" value="NAD(P)-bd_dom_sf"/>
</dbReference>
<dbReference type="InterPro" id="IPR013217">
    <property type="entry name" value="Methyltransf_12"/>
</dbReference>
<dbReference type="Pfam" id="PF00668">
    <property type="entry name" value="Condensation"/>
    <property type="match status" value="1"/>
</dbReference>
<comment type="caution">
    <text evidence="10">The sequence shown here is derived from an EMBL/GenBank/DDBJ whole genome shotgun (WGS) entry which is preliminary data.</text>
</comment>
<dbReference type="SMART" id="SM00823">
    <property type="entry name" value="PKS_PP"/>
    <property type="match status" value="1"/>
</dbReference>
<dbReference type="CDD" id="cd19531">
    <property type="entry name" value="LCL_NRPS-like"/>
    <property type="match status" value="1"/>
</dbReference>
<dbReference type="NCBIfam" id="TIGR01733">
    <property type="entry name" value="AA-adenyl-dom"/>
    <property type="match status" value="1"/>
</dbReference>
<dbReference type="InterPro" id="IPR020459">
    <property type="entry name" value="AMP-binding"/>
</dbReference>
<evidence type="ECO:0000256" key="3">
    <source>
        <dbReference type="ARBA" id="ARBA00022450"/>
    </source>
</evidence>
<evidence type="ECO:0000256" key="1">
    <source>
        <dbReference type="ARBA" id="ARBA00001957"/>
    </source>
</evidence>
<dbReference type="CDD" id="cd02440">
    <property type="entry name" value="AdoMet_MTases"/>
    <property type="match status" value="1"/>
</dbReference>
<dbReference type="Gene3D" id="3.30.300.30">
    <property type="match status" value="2"/>
</dbReference>
<dbReference type="Gene3D" id="3.30.559.10">
    <property type="entry name" value="Chloramphenicol acetyltransferase-like domain"/>
    <property type="match status" value="1"/>
</dbReference>
<feature type="domain" description="Carrier" evidence="9">
    <location>
        <begin position="1430"/>
        <end position="1505"/>
    </location>
</feature>
<dbReference type="EMBL" id="JBHTBW010000013">
    <property type="protein sequence ID" value="MFC7440511.1"/>
    <property type="molecule type" value="Genomic_DNA"/>
</dbReference>
<keyword evidence="5" id="KW-0436">Ligase</keyword>
<dbReference type="InterPro" id="IPR025110">
    <property type="entry name" value="AMP-bd_C"/>
</dbReference>
<organism evidence="10 11">
    <name type="scientific">Laceyella putida</name>
    <dbReference type="NCBI Taxonomy" id="110101"/>
    <lineage>
        <taxon>Bacteria</taxon>
        <taxon>Bacillati</taxon>
        <taxon>Bacillota</taxon>
        <taxon>Bacilli</taxon>
        <taxon>Bacillales</taxon>
        <taxon>Thermoactinomycetaceae</taxon>
        <taxon>Laceyella</taxon>
    </lineage>
</organism>
<dbReference type="Pfam" id="PF07993">
    <property type="entry name" value="NAD_binding_4"/>
    <property type="match status" value="1"/>
</dbReference>
<dbReference type="SUPFAM" id="SSF47336">
    <property type="entry name" value="ACP-like"/>
    <property type="match status" value="1"/>
</dbReference>
<evidence type="ECO:0000256" key="4">
    <source>
        <dbReference type="ARBA" id="ARBA00022553"/>
    </source>
</evidence>
<dbReference type="InterPro" id="IPR045851">
    <property type="entry name" value="AMP-bd_C_sf"/>
</dbReference>
<gene>
    <name evidence="10" type="ORF">ACFQNG_05025</name>
</gene>
<evidence type="ECO:0000256" key="7">
    <source>
        <dbReference type="ARBA" id="ARBA00022737"/>
    </source>
</evidence>
<comment type="similarity">
    <text evidence="2">Belongs to the ATP-dependent AMP-binding enzyme family.</text>
</comment>
<dbReference type="RefSeq" id="WP_379863792.1">
    <property type="nucleotide sequence ID" value="NZ_JBHTBW010000013.1"/>
</dbReference>
<evidence type="ECO:0000256" key="5">
    <source>
        <dbReference type="ARBA" id="ARBA00022598"/>
    </source>
</evidence>
<dbReference type="PRINTS" id="PR00154">
    <property type="entry name" value="AMPBINDING"/>
</dbReference>
<keyword evidence="7" id="KW-0677">Repeat</keyword>
<dbReference type="InterPro" id="IPR023213">
    <property type="entry name" value="CAT-like_dom_sf"/>
</dbReference>
<dbReference type="PANTHER" id="PTHR45527:SF14">
    <property type="entry name" value="PLIPASTATIN SYNTHASE SUBUNIT B"/>
    <property type="match status" value="1"/>
</dbReference>
<sequence length="1919" mass="217378">MSDPKKNLSQAKLTLWQKLARGEGIQLQPSIPKRNPDQPAGLSYAQERLWFLEQLVPGTPVYNMPGAIRLKGPLQIEALEACLKELVRRHEVLRTTFVTAEDGNARQVVHPAPAFRLSQLDLSDLESKMKEREVNRLVHEEARTPFLLAEGPLIRARLLHLGDDEHVLLFTMHHIVSDSWSLGLFAKEMALLYRAFADGKPCPLPDLPIQYGDYAVWQKSRMDTETMKDHLHYWKKRLSGNLPVLQLPTDFARPAIPSYAGGRLGFNVDRELTDRLKALAKAEGATLFMTLLAAYKTLLYRYSSQEDLIVGTPLAGRRQKEVEDLIGFFVNTLPLRTDLGGKPSFRELLRRVKETALEAFDHQDLPFEKIVVEVQPDRSTMNQSPLFQTMFVLQNAPMPKMDLGDVTVSFLDVHSGTAKFDLLLTMMETETGMTAAFEYDKDLFREETMRRMIAHFRRLLMAIVQEPDQSIARLDYMSETEKNWLIHQPQATTIRVEVRECIHGRFEGQAERRPEATAVVFEGESLTYRELNERANQLAHHLKKRGVGPNRLVGLSVERSLETVVGILGILKAGGVYVPLDPTYPADRLAFMIEDAKLDVLVTQSRFMERLPVHDAQVVLLDAHLEEIGQESVANPPMETTPEDLAYIIYTSGSTGKPKGVLVPHANVIRLFDATEHWFGFHEGDVWTLFHSYAFDFSVWELWGALFYGGKVVVVSHETGRSPEMFYRLLADEGVTVLNQTPSAFRQLIMVEENRKEIPELSLRYVIFGGEALELQSLRPWFRRHGDRKPLLVNMYGITETTVHVTYRPISQKDVEDGMGSVIGVPIPDLKVYVLDPEKNPVPIGVPGELFVGGAGVAKGYLNRPDLTTARFIPDPFSDEPGARLYQSGDLVRYLPNGDLEYLGRMDHQVKVRGFRIELGEIEAALTKHPAVQESVVIPREEQRGDKRLVGYAVLNPNYLAKWCREDTRAQVKEWEVVFEDYYAQPEATPDPTFNIIGWNSNYTGQPIPAGEMKEWLEATVRRIRSLNPKRVLEIGVGTGMILYRVAPIAESYTGTDFSKKAIEYVEKTLRLIDPMETDIRLLNQPADAFDALGENAFDTVILNSIIQYFPSADYLVDVLKGAVKRLVPGGRIFIGDVRDLRLFEAFHMAVERFRSAPDESVERLITKAKQRAASDGELLLDPAFFYALAREIPEINRIRIMPKRARSLNELSQFRYDVILEVNGEPAEPAPIHTDERPWTKEITIDAVKQVLRAEEPERLVVRGVPNARLIREVTALQCAEQVRGKTVAELERHLSHRKGVDPETWWELESELPYKVTLSWNSGGRDGHYDVCFTHQANAMHPLPNWEQPVEANLPATRYASHPLMGRIKRALVPELRNHLKSSLPEYMVPSALMVLDSIPLTENGKVDRKALPAPDPSVFVSEQEFIEPRSETEKAVVDIWADVLGLGRVGIHDHFFELGGHSLLATQLIFRLRERFELDVPLRVVFEKPTVEGMARAIDEIRRAGMEGARQMVEAVDLTGEAVLDPTVWPEYVTSDRAKAVFLTGATGFLGAFLLRDLLAWTPAKVYCLVRASDPERAWARIRENLTRYQLWDEEQAWRIVPVVGDLAKPHLGLSTDQFARLGEEIEVIYHNGALVNFVYPYESLKTPNVMGTQEVIRLAGCGKVKPIHFVSTLYVFPPAEDGSEKTAYEDQIPKRSEGLKMGYTQSKWVAEHLLAEARKRGIPVSIYRPGRISGDSRTGACQTDDFLWRMIKGSIQLGCAPDQDAYAEMSPVDFISRAIIYLSQRLESLNKGFHLVNPQPIHMRDLHQAMREMGYELELAPYETWLERLMEAAARGKENVAAPLVNLVREGAFNVAHLRFDQRNVHEGLKESGIVNPPVDARLLEPTIRYFIETGYLQPPHRKEFKNAPDASKRL</sequence>
<dbReference type="InterPro" id="IPR042099">
    <property type="entry name" value="ANL_N_sf"/>
</dbReference>
<proteinExistence type="inferred from homology"/>
<evidence type="ECO:0000256" key="2">
    <source>
        <dbReference type="ARBA" id="ARBA00006432"/>
    </source>
</evidence>
<keyword evidence="6" id="KW-0808">Transferase</keyword>
<dbReference type="InterPro" id="IPR006162">
    <property type="entry name" value="Ppantetheine_attach_site"/>
</dbReference>
<dbReference type="InterPro" id="IPR010080">
    <property type="entry name" value="Thioester_reductase-like_dom"/>
</dbReference>
<dbReference type="PROSITE" id="PS50075">
    <property type="entry name" value="CARRIER"/>
    <property type="match status" value="1"/>
</dbReference>
<dbReference type="Pfam" id="PF00550">
    <property type="entry name" value="PP-binding"/>
    <property type="match status" value="1"/>
</dbReference>
<evidence type="ECO:0000313" key="10">
    <source>
        <dbReference type="EMBL" id="MFC7440511.1"/>
    </source>
</evidence>
<evidence type="ECO:0000256" key="8">
    <source>
        <dbReference type="ARBA" id="ARBA00023194"/>
    </source>
</evidence>
<dbReference type="InterPro" id="IPR036736">
    <property type="entry name" value="ACP-like_sf"/>
</dbReference>
<dbReference type="InterPro" id="IPR020845">
    <property type="entry name" value="AMP-binding_CS"/>
</dbReference>
<reference evidence="11" key="1">
    <citation type="journal article" date="2019" name="Int. J. Syst. Evol. Microbiol.">
        <title>The Global Catalogue of Microorganisms (GCM) 10K type strain sequencing project: providing services to taxonomists for standard genome sequencing and annotation.</title>
        <authorList>
            <consortium name="The Broad Institute Genomics Platform"/>
            <consortium name="The Broad Institute Genome Sequencing Center for Infectious Disease"/>
            <person name="Wu L."/>
            <person name="Ma J."/>
        </authorList>
    </citation>
    <scope>NUCLEOTIDE SEQUENCE [LARGE SCALE GENOMIC DNA]</scope>
    <source>
        <strain evidence="11">CGMCC 1.12942</strain>
    </source>
</reference>
<dbReference type="Pfam" id="PF00501">
    <property type="entry name" value="AMP-binding"/>
    <property type="match status" value="1"/>
</dbReference>
<evidence type="ECO:0000313" key="11">
    <source>
        <dbReference type="Proteomes" id="UP001596500"/>
    </source>
</evidence>
<dbReference type="Pfam" id="PF08242">
    <property type="entry name" value="Methyltransf_12"/>
    <property type="match status" value="1"/>
</dbReference>
<dbReference type="InterPro" id="IPR010071">
    <property type="entry name" value="AA_adenyl_dom"/>
</dbReference>
<dbReference type="SUPFAM" id="SSF56801">
    <property type="entry name" value="Acetyl-CoA synthetase-like"/>
    <property type="match status" value="1"/>
</dbReference>
<dbReference type="InterPro" id="IPR013120">
    <property type="entry name" value="FAR_NAD-bd"/>
</dbReference>
<dbReference type="PANTHER" id="PTHR45527">
    <property type="entry name" value="NONRIBOSOMAL PEPTIDE SYNTHETASE"/>
    <property type="match status" value="1"/>
</dbReference>
<keyword evidence="11" id="KW-1185">Reference proteome</keyword>
<dbReference type="PROSITE" id="PS00012">
    <property type="entry name" value="PHOSPHOPANTETHEINE"/>
    <property type="match status" value="1"/>
</dbReference>
<dbReference type="SUPFAM" id="SSF52777">
    <property type="entry name" value="CoA-dependent acyltransferases"/>
    <property type="match status" value="2"/>
</dbReference>
<evidence type="ECO:0000259" key="9">
    <source>
        <dbReference type="PROSITE" id="PS50075"/>
    </source>
</evidence>
<dbReference type="SUPFAM" id="SSF51735">
    <property type="entry name" value="NAD(P)-binding Rossmann-fold domains"/>
    <property type="match status" value="1"/>
</dbReference>
<name>A0ABW2RIB9_9BACL</name>
<dbReference type="Gene3D" id="1.10.1200.10">
    <property type="entry name" value="ACP-like"/>
    <property type="match status" value="1"/>
</dbReference>
<dbReference type="Proteomes" id="UP001596500">
    <property type="component" value="Unassembled WGS sequence"/>
</dbReference>
<accession>A0ABW2RIB9</accession>
<dbReference type="InterPro" id="IPR029063">
    <property type="entry name" value="SAM-dependent_MTases_sf"/>
</dbReference>
<dbReference type="InterPro" id="IPR001242">
    <property type="entry name" value="Condensation_dom"/>
</dbReference>
<dbReference type="CDD" id="cd17643">
    <property type="entry name" value="A_NRPS_Cytc1-like"/>
    <property type="match status" value="1"/>
</dbReference>
<protein>
    <submittedName>
        <fullName evidence="10">Amino acid adenylation domain-containing protein</fullName>
    </submittedName>
</protein>
<dbReference type="Gene3D" id="3.40.50.150">
    <property type="entry name" value="Vaccinia Virus protein VP39"/>
    <property type="match status" value="1"/>
</dbReference>
<comment type="cofactor">
    <cofactor evidence="1">
        <name>pantetheine 4'-phosphate</name>
        <dbReference type="ChEBI" id="CHEBI:47942"/>
    </cofactor>
</comment>
<dbReference type="Gene3D" id="3.40.50.720">
    <property type="entry name" value="NAD(P)-binding Rossmann-like Domain"/>
    <property type="match status" value="1"/>
</dbReference>
<dbReference type="SUPFAM" id="SSF53335">
    <property type="entry name" value="S-adenosyl-L-methionine-dependent methyltransferases"/>
    <property type="match status" value="1"/>
</dbReference>
<dbReference type="NCBIfam" id="TIGR01746">
    <property type="entry name" value="Thioester-redct"/>
    <property type="match status" value="1"/>
</dbReference>
<dbReference type="InterPro" id="IPR020806">
    <property type="entry name" value="PKS_PP-bd"/>
</dbReference>
<dbReference type="Gene3D" id="3.40.50.12780">
    <property type="entry name" value="N-terminal domain of ligase-like"/>
    <property type="match status" value="1"/>
</dbReference>
<keyword evidence="4" id="KW-0597">Phosphoprotein</keyword>
<dbReference type="CDD" id="cd05235">
    <property type="entry name" value="SDR_e1"/>
    <property type="match status" value="1"/>
</dbReference>
<dbReference type="Gene3D" id="3.30.559.30">
    <property type="entry name" value="Nonribosomal peptide synthetase, condensation domain"/>
    <property type="match status" value="1"/>
</dbReference>
<dbReference type="InterPro" id="IPR009081">
    <property type="entry name" value="PP-bd_ACP"/>
</dbReference>